<dbReference type="EMBL" id="JACEEZ010001614">
    <property type="protein sequence ID" value="KAG0728987.1"/>
    <property type="molecule type" value="Genomic_DNA"/>
</dbReference>
<dbReference type="SUPFAM" id="SSF49899">
    <property type="entry name" value="Concanavalin A-like lectins/glucanases"/>
    <property type="match status" value="2"/>
</dbReference>
<feature type="compositionally biased region" description="Basic and acidic residues" evidence="7">
    <location>
        <begin position="360"/>
        <end position="369"/>
    </location>
</feature>
<dbReference type="OrthoDB" id="10265193at2759"/>
<feature type="coiled-coil region" evidence="6">
    <location>
        <begin position="548"/>
        <end position="575"/>
    </location>
</feature>
<feature type="region of interest" description="Disordered" evidence="7">
    <location>
        <begin position="79"/>
        <end position="102"/>
    </location>
</feature>
<comment type="caution">
    <text evidence="10">The sequence shown here is derived from an EMBL/GenBank/DDBJ whole genome shotgun (WGS) entry which is preliminary data.</text>
</comment>
<dbReference type="GO" id="GO:0030134">
    <property type="term" value="C:COPII-coated ER to Golgi transport vesicle"/>
    <property type="evidence" value="ECO:0007669"/>
    <property type="project" value="TreeGrafter"/>
</dbReference>
<evidence type="ECO:0000256" key="7">
    <source>
        <dbReference type="SAM" id="MobiDB-lite"/>
    </source>
</evidence>
<feature type="region of interest" description="Disordered" evidence="7">
    <location>
        <begin position="352"/>
        <end position="406"/>
    </location>
</feature>
<reference evidence="10" key="1">
    <citation type="submission" date="2020-07" db="EMBL/GenBank/DDBJ databases">
        <title>The High-quality genome of the commercially important snow crab, Chionoecetes opilio.</title>
        <authorList>
            <person name="Jeong J.-H."/>
            <person name="Ryu S."/>
        </authorList>
    </citation>
    <scope>NUCLEOTIDE SEQUENCE</scope>
    <source>
        <strain evidence="10">MADBK_172401_WGS</strain>
        <tissue evidence="10">Digestive gland</tissue>
    </source>
</reference>
<feature type="region of interest" description="Disordered" evidence="7">
    <location>
        <begin position="441"/>
        <end position="492"/>
    </location>
</feature>
<name>A0A8J5D4C3_CHIOP</name>
<dbReference type="GO" id="GO:0005793">
    <property type="term" value="C:endoplasmic reticulum-Golgi intermediate compartment"/>
    <property type="evidence" value="ECO:0007669"/>
    <property type="project" value="TreeGrafter"/>
</dbReference>
<dbReference type="InterPro" id="IPR013320">
    <property type="entry name" value="ConA-like_dom_sf"/>
</dbReference>
<protein>
    <submittedName>
        <fullName evidence="10">Protein ERGIC-53</fullName>
    </submittedName>
</protein>
<keyword evidence="2 8" id="KW-0812">Transmembrane</keyword>
<comment type="subcellular location">
    <subcellularLocation>
        <location evidence="1">Membrane</location>
        <topology evidence="1">Single-pass type I membrane protein</topology>
    </subcellularLocation>
</comment>
<dbReference type="GO" id="GO:0005789">
    <property type="term" value="C:endoplasmic reticulum membrane"/>
    <property type="evidence" value="ECO:0007669"/>
    <property type="project" value="TreeGrafter"/>
</dbReference>
<gene>
    <name evidence="10" type="primary">LMAN1</name>
    <name evidence="10" type="ORF">GWK47_031304</name>
</gene>
<accession>A0A8J5D4C3</accession>
<keyword evidence="4 8" id="KW-1133">Transmembrane helix</keyword>
<evidence type="ECO:0000256" key="6">
    <source>
        <dbReference type="SAM" id="Coils"/>
    </source>
</evidence>
<evidence type="ECO:0000256" key="1">
    <source>
        <dbReference type="ARBA" id="ARBA00004479"/>
    </source>
</evidence>
<sequence length="793" mass="88528">MPEQHKEQRCGRDKATNINSWQEPIWHAHISESTPQRCLLQHSLTHAQQMPIHLIRIHWPITHKSRLAESCCVGASRHACGSASGPDRPSPSSRESRGTARGGPDCVVHALYTRAGLRLKNLTEKVGFVLGLVAEGSKPGADQSGRAAISGALDAANRREMELWWSLTLLLSLIAVGRAQKPHKRFEYKYSFKGPYLAQKDNQVPFWHYTGNAIASEESVRITPSLRSQKGQIWTKNPTSFEWWEVEFVFRVTGRGRIGADGLALWFSDKPGLEGPVFGSMDKWNGLGVFFDSFDNDNKRNNPDGLSQQLGGCLRDFRNKPFPVRAKVEYYHNILTVKTQHIEFDYTRMEEDLDDEPQDAEAKASRDSSSDPVVATAQPTTQVSPAAPLPDLPSEGPEAETSSEGFTREALDTGYMLVEAIHEVAEEELSAGWGWFGAGNTESPIAATSTTTTTTTKPEKKRRRRRKKQGRKGKKKRKGWKPSPGLMIHSGMTNNEKDYEICMRAENVYIPPSGHFGVSAATGGLADDHDVLKFLVSSLRSPEEMALLQVNQEEEEKFQQEFQEYQEKTKKARDEYIALNPDHEKKEEEYESWEQRELRQIFVGQSQIHDVIRQLHMKMDEIIGRQERTLGLVSAVHSGMAVQGQVVPVGGQPPPPPPPGLAGDTIRRHEVDSIMTNQRDIAQAARDIKTFVTEIHQKSTQLLGNSQKPQGSVQPVGYDLHVTLNEMKEGLNIVKRDLGTATQRLSSGAGGACPSISCVSTTVFLVFIVLQVVLLIGFLMYRDSKEAQAKKFY</sequence>
<dbReference type="InterPro" id="IPR005052">
    <property type="entry name" value="Lectin_leg"/>
</dbReference>
<feature type="transmembrane region" description="Helical" evidence="8">
    <location>
        <begin position="763"/>
        <end position="781"/>
    </location>
</feature>
<keyword evidence="11" id="KW-1185">Reference proteome</keyword>
<evidence type="ECO:0000256" key="3">
    <source>
        <dbReference type="ARBA" id="ARBA00022729"/>
    </source>
</evidence>
<dbReference type="InterPro" id="IPR051136">
    <property type="entry name" value="Intracellular_Lectin-GPT"/>
</dbReference>
<proteinExistence type="predicted"/>
<evidence type="ECO:0000256" key="5">
    <source>
        <dbReference type="ARBA" id="ARBA00023136"/>
    </source>
</evidence>
<dbReference type="PANTHER" id="PTHR12223:SF28">
    <property type="entry name" value="LECTIN, MANNOSE BINDING 1 LIKE"/>
    <property type="match status" value="1"/>
</dbReference>
<evidence type="ECO:0000256" key="8">
    <source>
        <dbReference type="SAM" id="Phobius"/>
    </source>
</evidence>
<evidence type="ECO:0000256" key="2">
    <source>
        <dbReference type="ARBA" id="ARBA00022692"/>
    </source>
</evidence>
<evidence type="ECO:0000313" key="10">
    <source>
        <dbReference type="EMBL" id="KAG0728987.1"/>
    </source>
</evidence>
<organism evidence="10 11">
    <name type="scientific">Chionoecetes opilio</name>
    <name type="common">Atlantic snow crab</name>
    <name type="synonym">Cancer opilio</name>
    <dbReference type="NCBI Taxonomy" id="41210"/>
    <lineage>
        <taxon>Eukaryota</taxon>
        <taxon>Metazoa</taxon>
        <taxon>Ecdysozoa</taxon>
        <taxon>Arthropoda</taxon>
        <taxon>Crustacea</taxon>
        <taxon>Multicrustacea</taxon>
        <taxon>Malacostraca</taxon>
        <taxon>Eumalacostraca</taxon>
        <taxon>Eucarida</taxon>
        <taxon>Decapoda</taxon>
        <taxon>Pleocyemata</taxon>
        <taxon>Brachyura</taxon>
        <taxon>Eubrachyura</taxon>
        <taxon>Majoidea</taxon>
        <taxon>Majidae</taxon>
        <taxon>Chionoecetes</taxon>
    </lineage>
</organism>
<dbReference type="GO" id="GO:0005537">
    <property type="term" value="F:D-mannose binding"/>
    <property type="evidence" value="ECO:0007669"/>
    <property type="project" value="TreeGrafter"/>
</dbReference>
<keyword evidence="3" id="KW-0732">Signal</keyword>
<dbReference type="PROSITE" id="PS51328">
    <property type="entry name" value="L_LECTIN_LIKE"/>
    <property type="match status" value="1"/>
</dbReference>
<dbReference type="PANTHER" id="PTHR12223">
    <property type="entry name" value="VESICULAR MANNOSE-BINDING LECTIN"/>
    <property type="match status" value="1"/>
</dbReference>
<evidence type="ECO:0000256" key="4">
    <source>
        <dbReference type="ARBA" id="ARBA00022989"/>
    </source>
</evidence>
<keyword evidence="6" id="KW-0175">Coiled coil</keyword>
<dbReference type="Gene3D" id="2.60.120.200">
    <property type="match status" value="2"/>
</dbReference>
<dbReference type="Pfam" id="PF03388">
    <property type="entry name" value="Lectin_leg-like"/>
    <property type="match status" value="2"/>
</dbReference>
<dbReference type="AlphaFoldDB" id="A0A8J5D4C3"/>
<dbReference type="Proteomes" id="UP000770661">
    <property type="component" value="Unassembled WGS sequence"/>
</dbReference>
<keyword evidence="5 8" id="KW-0472">Membrane</keyword>
<feature type="domain" description="L-type lectin-like" evidence="9">
    <location>
        <begin position="184"/>
        <end position="303"/>
    </location>
</feature>
<dbReference type="GO" id="GO:0000139">
    <property type="term" value="C:Golgi membrane"/>
    <property type="evidence" value="ECO:0007669"/>
    <property type="project" value="TreeGrafter"/>
</dbReference>
<feature type="compositionally biased region" description="Low complexity" evidence="7">
    <location>
        <begin position="81"/>
        <end position="93"/>
    </location>
</feature>
<evidence type="ECO:0000313" key="11">
    <source>
        <dbReference type="Proteomes" id="UP000770661"/>
    </source>
</evidence>
<feature type="compositionally biased region" description="Basic residues" evidence="7">
    <location>
        <begin position="459"/>
        <end position="480"/>
    </location>
</feature>
<dbReference type="GO" id="GO:0006888">
    <property type="term" value="P:endoplasmic reticulum to Golgi vesicle-mediated transport"/>
    <property type="evidence" value="ECO:0007669"/>
    <property type="project" value="TreeGrafter"/>
</dbReference>
<evidence type="ECO:0000259" key="9">
    <source>
        <dbReference type="PROSITE" id="PS51328"/>
    </source>
</evidence>